<dbReference type="Gene3D" id="2.30.42.10">
    <property type="match status" value="1"/>
</dbReference>
<dbReference type="EMBL" id="AP024590">
    <property type="protein sequence ID" value="BCU53813.1"/>
    <property type="molecule type" value="Genomic_DNA"/>
</dbReference>
<evidence type="ECO:0000256" key="9">
    <source>
        <dbReference type="SAM" id="Phobius"/>
    </source>
</evidence>
<sequence>MDTRIKHLAGTVKAQRQTVLCGLTLCLSAILIIYSTYDYVQFYKRSRAQESIPANQRPRTPLNLPTALAQSATATPNNNDKIKQSEHSPLNLIVNGVIASTMKNRSQAIITVNNKTEIYNSGDYIEDLPGVFITAIDSNGIIINNHGDLQPFILIDSPELSLSAPLLSESPEKDDIYLDDLLITHLVYQQEALQGIRLNIRPDADGSLAEGLKPGDLAIKMNTYNLTRKESAEAAIQALASLRTAQFTVVRNGQEELVNVSTNTRDNEKDK</sequence>
<accession>A0AA86IYQ7</accession>
<dbReference type="GO" id="GO:0015031">
    <property type="term" value="P:protein transport"/>
    <property type="evidence" value="ECO:0007669"/>
    <property type="project" value="UniProtKB-KW"/>
</dbReference>
<dbReference type="SUPFAM" id="SSF50156">
    <property type="entry name" value="PDZ domain-like"/>
    <property type="match status" value="1"/>
</dbReference>
<keyword evidence="5 9" id="KW-0812">Transmembrane</keyword>
<dbReference type="Pfam" id="PF11356">
    <property type="entry name" value="T2SSC"/>
    <property type="match status" value="1"/>
</dbReference>
<evidence type="ECO:0000256" key="1">
    <source>
        <dbReference type="ARBA" id="ARBA00004533"/>
    </source>
</evidence>
<evidence type="ECO:0000256" key="3">
    <source>
        <dbReference type="ARBA" id="ARBA00022475"/>
    </source>
</evidence>
<feature type="transmembrane region" description="Helical" evidence="9">
    <location>
        <begin position="20"/>
        <end position="37"/>
    </location>
</feature>
<dbReference type="Gene3D" id="2.30.30.830">
    <property type="match status" value="1"/>
</dbReference>
<keyword evidence="3" id="KW-1003">Cell membrane</keyword>
<dbReference type="InterPro" id="IPR036034">
    <property type="entry name" value="PDZ_sf"/>
</dbReference>
<name>A0AA86IYQ7_9ENTR</name>
<dbReference type="InterPro" id="IPR024961">
    <property type="entry name" value="T2SS_GspC_N"/>
</dbReference>
<protein>
    <recommendedName>
        <fullName evidence="10">Type II secretion system protein GspC N-terminal domain-containing protein</fullName>
    </recommendedName>
</protein>
<evidence type="ECO:0000256" key="5">
    <source>
        <dbReference type="ARBA" id="ARBA00022692"/>
    </source>
</evidence>
<keyword evidence="7 9" id="KW-1133">Transmembrane helix</keyword>
<organism evidence="11 12">
    <name type="scientific">Enterobacter kobei</name>
    <dbReference type="NCBI Taxonomy" id="208224"/>
    <lineage>
        <taxon>Bacteria</taxon>
        <taxon>Pseudomonadati</taxon>
        <taxon>Pseudomonadota</taxon>
        <taxon>Gammaproteobacteria</taxon>
        <taxon>Enterobacterales</taxon>
        <taxon>Enterobacteriaceae</taxon>
        <taxon>Enterobacter</taxon>
        <taxon>Enterobacter cloacae complex</taxon>
    </lineage>
</organism>
<gene>
    <name evidence="11" type="ORF">ENKO_04070</name>
</gene>
<evidence type="ECO:0000313" key="12">
    <source>
        <dbReference type="Proteomes" id="UP000682928"/>
    </source>
</evidence>
<evidence type="ECO:0000256" key="6">
    <source>
        <dbReference type="ARBA" id="ARBA00022927"/>
    </source>
</evidence>
<evidence type="ECO:0000256" key="7">
    <source>
        <dbReference type="ARBA" id="ARBA00022989"/>
    </source>
</evidence>
<dbReference type="Proteomes" id="UP000682928">
    <property type="component" value="Chromosome"/>
</dbReference>
<dbReference type="GO" id="GO:0005886">
    <property type="term" value="C:plasma membrane"/>
    <property type="evidence" value="ECO:0007669"/>
    <property type="project" value="UniProtKB-SubCell"/>
</dbReference>
<keyword evidence="6" id="KW-0653">Protein transport</keyword>
<reference evidence="11" key="1">
    <citation type="submission" date="2021-04" db="EMBL/GenBank/DDBJ databases">
        <title>Difference and commonality of drug resistance evolution in various bacteria. and drug sensitivity profiles.</title>
        <authorList>
            <person name="Maeda T."/>
            <person name="Shibai A."/>
            <person name="Kawada K."/>
            <person name="Kotani H."/>
            <person name="Tarusawa Y."/>
            <person name="Tanabe K."/>
            <person name="Furusawa C."/>
        </authorList>
    </citation>
    <scope>NUCLEOTIDE SEQUENCE</scope>
    <source>
        <strain evidence="11">JCM 8580</strain>
    </source>
</reference>
<evidence type="ECO:0000256" key="8">
    <source>
        <dbReference type="ARBA" id="ARBA00023136"/>
    </source>
</evidence>
<keyword evidence="8 9" id="KW-0472">Membrane</keyword>
<evidence type="ECO:0000256" key="4">
    <source>
        <dbReference type="ARBA" id="ARBA00022519"/>
    </source>
</evidence>
<dbReference type="AlphaFoldDB" id="A0AA86IYQ7"/>
<feature type="domain" description="Type II secretion system protein GspC N-terminal" evidence="10">
    <location>
        <begin position="76"/>
        <end position="150"/>
    </location>
</feature>
<keyword evidence="2" id="KW-0813">Transport</keyword>
<evidence type="ECO:0000313" key="11">
    <source>
        <dbReference type="EMBL" id="BCU53813.1"/>
    </source>
</evidence>
<evidence type="ECO:0000256" key="2">
    <source>
        <dbReference type="ARBA" id="ARBA00022448"/>
    </source>
</evidence>
<evidence type="ECO:0000259" key="10">
    <source>
        <dbReference type="Pfam" id="PF11356"/>
    </source>
</evidence>
<dbReference type="RefSeq" id="WP_088222423.1">
    <property type="nucleotide sequence ID" value="NZ_AP024590.1"/>
</dbReference>
<proteinExistence type="predicted"/>
<keyword evidence="4" id="KW-0997">Cell inner membrane</keyword>
<comment type="subcellular location">
    <subcellularLocation>
        <location evidence="1">Cell inner membrane</location>
    </subcellularLocation>
</comment>